<reference evidence="2" key="2">
    <citation type="submission" date="2021-04" db="EMBL/GenBank/DDBJ databases">
        <authorList>
            <person name="Gilroy R."/>
        </authorList>
    </citation>
    <scope>NUCLEOTIDE SEQUENCE</scope>
    <source>
        <strain evidence="2">14324</strain>
    </source>
</reference>
<name>A0A9D2DTW4_9FIRM</name>
<accession>A0A9D2DTW4</accession>
<evidence type="ECO:0000256" key="1">
    <source>
        <dbReference type="SAM" id="Coils"/>
    </source>
</evidence>
<proteinExistence type="predicted"/>
<feature type="coiled-coil region" evidence="1">
    <location>
        <begin position="19"/>
        <end position="107"/>
    </location>
</feature>
<organism evidence="2 3">
    <name type="scientific">Candidatus Blautia faecigallinarum</name>
    <dbReference type="NCBI Taxonomy" id="2838488"/>
    <lineage>
        <taxon>Bacteria</taxon>
        <taxon>Bacillati</taxon>
        <taxon>Bacillota</taxon>
        <taxon>Clostridia</taxon>
        <taxon>Lachnospirales</taxon>
        <taxon>Lachnospiraceae</taxon>
        <taxon>Blautia</taxon>
    </lineage>
</organism>
<keyword evidence="1" id="KW-0175">Coiled coil</keyword>
<evidence type="ECO:0000313" key="2">
    <source>
        <dbReference type="EMBL" id="HIZ22864.1"/>
    </source>
</evidence>
<reference evidence="2" key="1">
    <citation type="journal article" date="2021" name="PeerJ">
        <title>Extensive microbial diversity within the chicken gut microbiome revealed by metagenomics and culture.</title>
        <authorList>
            <person name="Gilroy R."/>
            <person name="Ravi A."/>
            <person name="Getino M."/>
            <person name="Pursley I."/>
            <person name="Horton D.L."/>
            <person name="Alikhan N.F."/>
            <person name="Baker D."/>
            <person name="Gharbi K."/>
            <person name="Hall N."/>
            <person name="Watson M."/>
            <person name="Adriaenssens E.M."/>
            <person name="Foster-Nyarko E."/>
            <person name="Jarju S."/>
            <person name="Secka A."/>
            <person name="Antonio M."/>
            <person name="Oren A."/>
            <person name="Chaudhuri R.R."/>
            <person name="La Ragione R."/>
            <person name="Hildebrand F."/>
            <person name="Pallen M.J."/>
        </authorList>
    </citation>
    <scope>NUCLEOTIDE SEQUENCE</scope>
    <source>
        <strain evidence="2">14324</strain>
    </source>
</reference>
<protein>
    <submittedName>
        <fullName evidence="2">Uncharacterized protein</fullName>
    </submittedName>
</protein>
<dbReference type="EMBL" id="DXBU01000120">
    <property type="protein sequence ID" value="HIZ22864.1"/>
    <property type="molecule type" value="Genomic_DNA"/>
</dbReference>
<dbReference type="AlphaFoldDB" id="A0A9D2DTW4"/>
<gene>
    <name evidence="2" type="ORF">IAA21_08730</name>
</gene>
<sequence>MISRYPDFKALYEHVYQICRNTENIMDIFSKELRELDKNTTLYMIDEMQETIDQQKQTLAKNERALAESEQALAESEKALAEKDKALAEKDARIKELEALLRSGNDRQ</sequence>
<comment type="caution">
    <text evidence="2">The sequence shown here is derived from an EMBL/GenBank/DDBJ whole genome shotgun (WGS) entry which is preliminary data.</text>
</comment>
<dbReference type="Proteomes" id="UP000824041">
    <property type="component" value="Unassembled WGS sequence"/>
</dbReference>
<evidence type="ECO:0000313" key="3">
    <source>
        <dbReference type="Proteomes" id="UP000824041"/>
    </source>
</evidence>